<dbReference type="AlphaFoldDB" id="A0A3B0V6E6"/>
<proteinExistence type="predicted"/>
<dbReference type="InterPro" id="IPR003594">
    <property type="entry name" value="HATPase_dom"/>
</dbReference>
<feature type="non-terminal residue" evidence="12">
    <location>
        <position position="1"/>
    </location>
</feature>
<evidence type="ECO:0000256" key="7">
    <source>
        <dbReference type="SAM" id="Coils"/>
    </source>
</evidence>
<feature type="domain" description="PAS" evidence="10">
    <location>
        <begin position="91"/>
        <end position="164"/>
    </location>
</feature>
<evidence type="ECO:0000256" key="3">
    <source>
        <dbReference type="ARBA" id="ARBA00022741"/>
    </source>
</evidence>
<evidence type="ECO:0000313" key="12">
    <source>
        <dbReference type="EMBL" id="VAW39128.1"/>
    </source>
</evidence>
<feature type="domain" description="Response regulatory" evidence="9">
    <location>
        <begin position="472"/>
        <end position="592"/>
    </location>
</feature>
<evidence type="ECO:0000256" key="2">
    <source>
        <dbReference type="ARBA" id="ARBA00022679"/>
    </source>
</evidence>
<dbReference type="CDD" id="cd00130">
    <property type="entry name" value="PAS"/>
    <property type="match status" value="1"/>
</dbReference>
<dbReference type="GO" id="GO:0000155">
    <property type="term" value="F:phosphorelay sensor kinase activity"/>
    <property type="evidence" value="ECO:0007669"/>
    <property type="project" value="InterPro"/>
</dbReference>
<keyword evidence="5" id="KW-0067">ATP-binding</keyword>
<name>A0A3B0V6E6_9ZZZZ</name>
<dbReference type="InterPro" id="IPR000700">
    <property type="entry name" value="PAS-assoc_C"/>
</dbReference>
<dbReference type="Gene3D" id="3.30.565.10">
    <property type="entry name" value="Histidine kinase-like ATPase, C-terminal domain"/>
    <property type="match status" value="1"/>
</dbReference>
<dbReference type="InterPro" id="IPR011006">
    <property type="entry name" value="CheY-like_superfamily"/>
</dbReference>
<keyword evidence="3" id="KW-0547">Nucleotide-binding</keyword>
<dbReference type="CDD" id="cd00156">
    <property type="entry name" value="REC"/>
    <property type="match status" value="1"/>
</dbReference>
<feature type="coiled-coil region" evidence="7">
    <location>
        <begin position="18"/>
        <end position="73"/>
    </location>
</feature>
<keyword evidence="1" id="KW-0597">Phosphoprotein</keyword>
<dbReference type="PROSITE" id="PS50109">
    <property type="entry name" value="HIS_KIN"/>
    <property type="match status" value="1"/>
</dbReference>
<dbReference type="InterPro" id="IPR004358">
    <property type="entry name" value="Sig_transdc_His_kin-like_C"/>
</dbReference>
<dbReference type="SMART" id="SM00448">
    <property type="entry name" value="REC"/>
    <property type="match status" value="1"/>
</dbReference>
<dbReference type="PANTHER" id="PTHR43065:SF42">
    <property type="entry name" value="TWO-COMPONENT SENSOR PPRA"/>
    <property type="match status" value="1"/>
</dbReference>
<dbReference type="InterPro" id="IPR003661">
    <property type="entry name" value="HisK_dim/P_dom"/>
</dbReference>
<protein>
    <submittedName>
        <fullName evidence="12">PAS/PAC sensor hybrid histidine kinase</fullName>
    </submittedName>
</protein>
<evidence type="ECO:0000259" key="9">
    <source>
        <dbReference type="PROSITE" id="PS50110"/>
    </source>
</evidence>
<dbReference type="SMART" id="SM00091">
    <property type="entry name" value="PAS"/>
    <property type="match status" value="1"/>
</dbReference>
<dbReference type="SUPFAM" id="SSF52172">
    <property type="entry name" value="CheY-like"/>
    <property type="match status" value="1"/>
</dbReference>
<dbReference type="Gene3D" id="1.10.287.130">
    <property type="match status" value="1"/>
</dbReference>
<dbReference type="SUPFAM" id="SSF47384">
    <property type="entry name" value="Homodimeric domain of signal transducing histidine kinase"/>
    <property type="match status" value="1"/>
</dbReference>
<evidence type="ECO:0000256" key="1">
    <source>
        <dbReference type="ARBA" id="ARBA00022553"/>
    </source>
</evidence>
<dbReference type="Gene3D" id="3.30.450.20">
    <property type="entry name" value="PAS domain"/>
    <property type="match status" value="1"/>
</dbReference>
<dbReference type="Pfam" id="PF00512">
    <property type="entry name" value="HisKA"/>
    <property type="match status" value="1"/>
</dbReference>
<dbReference type="GO" id="GO:0006355">
    <property type="term" value="P:regulation of DNA-templated transcription"/>
    <property type="evidence" value="ECO:0007669"/>
    <property type="project" value="InterPro"/>
</dbReference>
<dbReference type="PROSITE" id="PS50110">
    <property type="entry name" value="RESPONSE_REGULATORY"/>
    <property type="match status" value="1"/>
</dbReference>
<dbReference type="GO" id="GO:0005524">
    <property type="term" value="F:ATP binding"/>
    <property type="evidence" value="ECO:0007669"/>
    <property type="project" value="UniProtKB-KW"/>
</dbReference>
<dbReference type="PROSITE" id="PS50112">
    <property type="entry name" value="PAS"/>
    <property type="match status" value="1"/>
</dbReference>
<evidence type="ECO:0000256" key="5">
    <source>
        <dbReference type="ARBA" id="ARBA00022840"/>
    </source>
</evidence>
<evidence type="ECO:0000259" key="8">
    <source>
        <dbReference type="PROSITE" id="PS50109"/>
    </source>
</evidence>
<dbReference type="Pfam" id="PF02518">
    <property type="entry name" value="HATPase_c"/>
    <property type="match status" value="1"/>
</dbReference>
<dbReference type="PRINTS" id="PR00344">
    <property type="entry name" value="BCTRLSENSOR"/>
</dbReference>
<feature type="domain" description="Histidine kinase" evidence="8">
    <location>
        <begin position="233"/>
        <end position="450"/>
    </location>
</feature>
<dbReference type="PROSITE" id="PS50113">
    <property type="entry name" value="PAC"/>
    <property type="match status" value="1"/>
</dbReference>
<dbReference type="InterPro" id="IPR036097">
    <property type="entry name" value="HisK_dim/P_sf"/>
</dbReference>
<accession>A0A3B0V6E6</accession>
<dbReference type="Pfam" id="PF00989">
    <property type="entry name" value="PAS"/>
    <property type="match status" value="1"/>
</dbReference>
<dbReference type="SMART" id="SM00387">
    <property type="entry name" value="HATPase_c"/>
    <property type="match status" value="1"/>
</dbReference>
<keyword evidence="4 12" id="KW-0418">Kinase</keyword>
<dbReference type="InterPro" id="IPR001789">
    <property type="entry name" value="Sig_transdc_resp-reg_receiver"/>
</dbReference>
<keyword evidence="7" id="KW-0175">Coiled coil</keyword>
<evidence type="ECO:0000256" key="4">
    <source>
        <dbReference type="ARBA" id="ARBA00022777"/>
    </source>
</evidence>
<gene>
    <name evidence="12" type="ORF">MNBD_DELTA03-875</name>
</gene>
<dbReference type="InterPro" id="IPR013767">
    <property type="entry name" value="PAS_fold"/>
</dbReference>
<dbReference type="SUPFAM" id="SSF55874">
    <property type="entry name" value="ATPase domain of HSP90 chaperone/DNA topoisomerase II/histidine kinase"/>
    <property type="match status" value="1"/>
</dbReference>
<dbReference type="InterPro" id="IPR036890">
    <property type="entry name" value="HATPase_C_sf"/>
</dbReference>
<dbReference type="NCBIfam" id="TIGR00229">
    <property type="entry name" value="sensory_box"/>
    <property type="match status" value="1"/>
</dbReference>
<dbReference type="Pfam" id="PF00072">
    <property type="entry name" value="Response_reg"/>
    <property type="match status" value="1"/>
</dbReference>
<reference evidence="12" key="1">
    <citation type="submission" date="2018-06" db="EMBL/GenBank/DDBJ databases">
        <authorList>
            <person name="Zhirakovskaya E."/>
        </authorList>
    </citation>
    <scope>NUCLEOTIDE SEQUENCE</scope>
</reference>
<evidence type="ECO:0000259" key="10">
    <source>
        <dbReference type="PROSITE" id="PS50112"/>
    </source>
</evidence>
<dbReference type="EMBL" id="UOEX01000275">
    <property type="protein sequence ID" value="VAW39128.1"/>
    <property type="molecule type" value="Genomic_DNA"/>
</dbReference>
<evidence type="ECO:0000256" key="6">
    <source>
        <dbReference type="ARBA" id="ARBA00023012"/>
    </source>
</evidence>
<dbReference type="InterPro" id="IPR000014">
    <property type="entry name" value="PAS"/>
</dbReference>
<dbReference type="InterPro" id="IPR035965">
    <property type="entry name" value="PAS-like_dom_sf"/>
</dbReference>
<keyword evidence="6" id="KW-0902">Two-component regulatory system</keyword>
<dbReference type="PANTHER" id="PTHR43065">
    <property type="entry name" value="SENSOR HISTIDINE KINASE"/>
    <property type="match status" value="1"/>
</dbReference>
<dbReference type="InterPro" id="IPR005467">
    <property type="entry name" value="His_kinase_dom"/>
</dbReference>
<dbReference type="SMART" id="SM00388">
    <property type="entry name" value="HisKA"/>
    <property type="match status" value="1"/>
</dbReference>
<organism evidence="12">
    <name type="scientific">hydrothermal vent metagenome</name>
    <dbReference type="NCBI Taxonomy" id="652676"/>
    <lineage>
        <taxon>unclassified sequences</taxon>
        <taxon>metagenomes</taxon>
        <taxon>ecological metagenomes</taxon>
    </lineage>
</organism>
<dbReference type="Gene3D" id="3.40.50.2300">
    <property type="match status" value="1"/>
</dbReference>
<evidence type="ECO:0000259" key="11">
    <source>
        <dbReference type="PROSITE" id="PS50113"/>
    </source>
</evidence>
<sequence>ACGFFLTRRLGGQLAASIREAVKAREEQQKVNIRLQEEITERQQAQEALAKTRDELELRVKERTSDLAAANEMLQTEVEERSAIQDALHEEKELLTVTLHSIGDAVVTTDLKGRIVIMNPVAEELTGWSWTDAVGRPLEEVFKIINEESGKPYPNPVDKVLALGKVVTLANHTALIAKDGRRRIIADSGAPIIENDNMRGVVLVFRDITNKQQLENELIKSQKLESVGVLAGGIAHDFNNILTAILGTINMAQRQEAVKGDETLNSLLATSEQAVFRATSLTQQLLTFAKGGSPVKKMASLPETIKESTDFILRGSAIKANYLIPANLWPLEIDTGQISQVIHNLIVNAQNAMPEGGIINIKCQNFEQDGTVPGLADGPFIKTVVTDNGPGIEPEIIDRVFDPYFTSKTEGNGLGLAVCHSIIKKHNGCITVKSTPGQGTTFIFYLPATPGKPIVQQEKTGDALDAGNKSGRIIVMDDEVIILELAASMLSMAGFKVKTTLNGEQAIALYSHSLAEGRAADLLIMDLTIPGGMGGREAAQEILRLNPAARIIVSSGYSNDPVMANYQDYGFRAAIAKPYRQQDLCKVVQKVLRS</sequence>
<keyword evidence="2" id="KW-0808">Transferase</keyword>
<dbReference type="CDD" id="cd00082">
    <property type="entry name" value="HisKA"/>
    <property type="match status" value="1"/>
</dbReference>
<feature type="domain" description="PAC" evidence="11">
    <location>
        <begin position="169"/>
        <end position="220"/>
    </location>
</feature>
<dbReference type="SUPFAM" id="SSF55785">
    <property type="entry name" value="PYP-like sensor domain (PAS domain)"/>
    <property type="match status" value="1"/>
</dbReference>